<dbReference type="OrthoDB" id="284906at2759"/>
<dbReference type="AlphaFoldDB" id="Q22YZ5"/>
<keyword evidence="2" id="KW-1185">Reference proteome</keyword>
<evidence type="ECO:0000313" key="1">
    <source>
        <dbReference type="EMBL" id="EAR90526.2"/>
    </source>
</evidence>
<evidence type="ECO:0000313" key="2">
    <source>
        <dbReference type="Proteomes" id="UP000009168"/>
    </source>
</evidence>
<dbReference type="GeneID" id="7845724"/>
<proteinExistence type="predicted"/>
<dbReference type="Proteomes" id="UP000009168">
    <property type="component" value="Unassembled WGS sequence"/>
</dbReference>
<dbReference type="RefSeq" id="XP_001010771.2">
    <property type="nucleotide sequence ID" value="XM_001010771.2"/>
</dbReference>
<accession>Q22YZ5</accession>
<protein>
    <submittedName>
        <fullName evidence="1">Uncharacterized protein</fullName>
    </submittedName>
</protein>
<dbReference type="InParanoid" id="Q22YZ5"/>
<organism evidence="1 2">
    <name type="scientific">Tetrahymena thermophila (strain SB210)</name>
    <dbReference type="NCBI Taxonomy" id="312017"/>
    <lineage>
        <taxon>Eukaryota</taxon>
        <taxon>Sar</taxon>
        <taxon>Alveolata</taxon>
        <taxon>Ciliophora</taxon>
        <taxon>Intramacronucleata</taxon>
        <taxon>Oligohymenophorea</taxon>
        <taxon>Hymenostomatida</taxon>
        <taxon>Tetrahymenina</taxon>
        <taxon>Tetrahymenidae</taxon>
        <taxon>Tetrahymena</taxon>
    </lineage>
</organism>
<reference evidence="2" key="1">
    <citation type="journal article" date="2006" name="PLoS Biol.">
        <title>Macronuclear genome sequence of the ciliate Tetrahymena thermophila, a model eukaryote.</title>
        <authorList>
            <person name="Eisen J.A."/>
            <person name="Coyne R.S."/>
            <person name="Wu M."/>
            <person name="Wu D."/>
            <person name="Thiagarajan M."/>
            <person name="Wortman J.R."/>
            <person name="Badger J.H."/>
            <person name="Ren Q."/>
            <person name="Amedeo P."/>
            <person name="Jones K.M."/>
            <person name="Tallon L.J."/>
            <person name="Delcher A.L."/>
            <person name="Salzberg S.L."/>
            <person name="Silva J.C."/>
            <person name="Haas B.J."/>
            <person name="Majoros W.H."/>
            <person name="Farzad M."/>
            <person name="Carlton J.M."/>
            <person name="Smith R.K. Jr."/>
            <person name="Garg J."/>
            <person name="Pearlman R.E."/>
            <person name="Karrer K.M."/>
            <person name="Sun L."/>
            <person name="Manning G."/>
            <person name="Elde N.C."/>
            <person name="Turkewitz A.P."/>
            <person name="Asai D.J."/>
            <person name="Wilkes D.E."/>
            <person name="Wang Y."/>
            <person name="Cai H."/>
            <person name="Collins K."/>
            <person name="Stewart B.A."/>
            <person name="Lee S.R."/>
            <person name="Wilamowska K."/>
            <person name="Weinberg Z."/>
            <person name="Ruzzo W.L."/>
            <person name="Wloga D."/>
            <person name="Gaertig J."/>
            <person name="Frankel J."/>
            <person name="Tsao C.-C."/>
            <person name="Gorovsky M.A."/>
            <person name="Keeling P.J."/>
            <person name="Waller R.F."/>
            <person name="Patron N.J."/>
            <person name="Cherry J.M."/>
            <person name="Stover N.A."/>
            <person name="Krieger C.J."/>
            <person name="del Toro C."/>
            <person name="Ryder H.F."/>
            <person name="Williamson S.C."/>
            <person name="Barbeau R.A."/>
            <person name="Hamilton E.P."/>
            <person name="Orias E."/>
        </authorList>
    </citation>
    <scope>NUCLEOTIDE SEQUENCE [LARGE SCALE GENOMIC DNA]</scope>
    <source>
        <strain evidence="2">SB210</strain>
    </source>
</reference>
<gene>
    <name evidence="1" type="ORF">TTHERM_00118740</name>
</gene>
<dbReference type="EMBL" id="GG662798">
    <property type="protein sequence ID" value="EAR90526.2"/>
    <property type="molecule type" value="Genomic_DNA"/>
</dbReference>
<sequence length="311" mass="37097">MFIKEAFERRLKKEQQLENEGLNQEKHKLHKIGSVRNGKINFDRDEQFFSQDDIPQKALEIKKQIKNFIDLDILNLKKKEWNSSCSVPKNPLLEETHERKLIKIKLGLYDRPIPPLKDKIIELGTETRNDYTGWNVSTQQDIKQRRTHLDDFTIKSKVKNKEKEDGLLMEYRKPLEQQLDLVNHYREVKKKEKEFRDEIRKEFLRSNPKSTKEKTDAAVYRLTYEAKLRINQIQQDPKVTFKPQLYKPDEDKRIKATHSGVYQKFGFEKDANGQQKDHYAWSCCMNSEKDSQGCNRQVIDKKKWIYASYVS</sequence>
<dbReference type="HOGENOM" id="CLU_1520852_0_0_1"/>
<name>Q22YZ5_TETTS</name>
<dbReference type="KEGG" id="tet:TTHERM_00118740"/>